<dbReference type="CDD" id="cd01189">
    <property type="entry name" value="INT_ICEBs1_C_like"/>
    <property type="match status" value="1"/>
</dbReference>
<proteinExistence type="inferred from homology"/>
<dbReference type="SUPFAM" id="SSF56349">
    <property type="entry name" value="DNA breaking-rejoining enzymes"/>
    <property type="match status" value="1"/>
</dbReference>
<dbReference type="GO" id="GO:0003677">
    <property type="term" value="F:DNA binding"/>
    <property type="evidence" value="ECO:0007669"/>
    <property type="project" value="UniProtKB-KW"/>
</dbReference>
<dbReference type="InterPro" id="IPR013762">
    <property type="entry name" value="Integrase-like_cat_sf"/>
</dbReference>
<feature type="region of interest" description="Disordered" evidence="4">
    <location>
        <begin position="241"/>
        <end position="288"/>
    </location>
</feature>
<dbReference type="EMBL" id="CAFBMK010000207">
    <property type="protein sequence ID" value="CAB4936881.1"/>
    <property type="molecule type" value="Genomic_DNA"/>
</dbReference>
<organism evidence="7">
    <name type="scientific">freshwater metagenome</name>
    <dbReference type="NCBI Taxonomy" id="449393"/>
    <lineage>
        <taxon>unclassified sequences</taxon>
        <taxon>metagenomes</taxon>
        <taxon>ecological metagenomes</taxon>
    </lineage>
</organism>
<protein>
    <submittedName>
        <fullName evidence="7">Unannotated protein</fullName>
    </submittedName>
</protein>
<dbReference type="InterPro" id="IPR011010">
    <property type="entry name" value="DNA_brk_join_enz"/>
</dbReference>
<dbReference type="Pfam" id="PF00589">
    <property type="entry name" value="Phage_integrase"/>
    <property type="match status" value="1"/>
</dbReference>
<dbReference type="PANTHER" id="PTHR30349:SF64">
    <property type="entry name" value="PROPHAGE INTEGRASE INTD-RELATED"/>
    <property type="match status" value="1"/>
</dbReference>
<dbReference type="GO" id="GO:0006310">
    <property type="term" value="P:DNA recombination"/>
    <property type="evidence" value="ECO:0007669"/>
    <property type="project" value="UniProtKB-KW"/>
</dbReference>
<dbReference type="InterPro" id="IPR050090">
    <property type="entry name" value="Tyrosine_recombinase_XerCD"/>
</dbReference>
<evidence type="ECO:0000256" key="3">
    <source>
        <dbReference type="ARBA" id="ARBA00023172"/>
    </source>
</evidence>
<keyword evidence="3" id="KW-0233">DNA recombination</keyword>
<dbReference type="GO" id="GO:0015074">
    <property type="term" value="P:DNA integration"/>
    <property type="evidence" value="ECO:0007669"/>
    <property type="project" value="InterPro"/>
</dbReference>
<feature type="compositionally biased region" description="Basic residues" evidence="4">
    <location>
        <begin position="252"/>
        <end position="264"/>
    </location>
</feature>
<evidence type="ECO:0000259" key="5">
    <source>
        <dbReference type="PROSITE" id="PS51898"/>
    </source>
</evidence>
<feature type="compositionally biased region" description="Basic and acidic residues" evidence="4">
    <location>
        <begin position="279"/>
        <end position="288"/>
    </location>
</feature>
<dbReference type="Gene3D" id="1.10.443.10">
    <property type="entry name" value="Intergrase catalytic core"/>
    <property type="match status" value="1"/>
</dbReference>
<name>A0A6J7J204_9ZZZZ</name>
<dbReference type="InterPro" id="IPR002104">
    <property type="entry name" value="Integrase_catalytic"/>
</dbReference>
<reference evidence="7" key="1">
    <citation type="submission" date="2020-05" db="EMBL/GenBank/DDBJ databases">
        <authorList>
            <person name="Chiriac C."/>
            <person name="Salcher M."/>
            <person name="Ghai R."/>
            <person name="Kavagutti S V."/>
        </authorList>
    </citation>
    <scope>NUCLEOTIDE SEQUENCE</scope>
</reference>
<evidence type="ECO:0000256" key="1">
    <source>
        <dbReference type="ARBA" id="ARBA00008857"/>
    </source>
</evidence>
<comment type="similarity">
    <text evidence="1">Belongs to the 'phage' integrase family.</text>
</comment>
<evidence type="ECO:0000259" key="6">
    <source>
        <dbReference type="PROSITE" id="PS51900"/>
    </source>
</evidence>
<dbReference type="PROSITE" id="PS51900">
    <property type="entry name" value="CB"/>
    <property type="match status" value="1"/>
</dbReference>
<dbReference type="AlphaFoldDB" id="A0A6J7J204"/>
<feature type="domain" description="Tyr recombinase" evidence="5">
    <location>
        <begin position="266"/>
        <end position="458"/>
    </location>
</feature>
<feature type="domain" description="Core-binding (CB)" evidence="6">
    <location>
        <begin position="108"/>
        <end position="205"/>
    </location>
</feature>
<evidence type="ECO:0000313" key="7">
    <source>
        <dbReference type="EMBL" id="CAB4936881.1"/>
    </source>
</evidence>
<evidence type="ECO:0000256" key="2">
    <source>
        <dbReference type="ARBA" id="ARBA00023125"/>
    </source>
</evidence>
<keyword evidence="2" id="KW-0238">DNA-binding</keyword>
<dbReference type="Gene3D" id="1.10.150.130">
    <property type="match status" value="1"/>
</dbReference>
<evidence type="ECO:0000256" key="4">
    <source>
        <dbReference type="SAM" id="MobiDB-lite"/>
    </source>
</evidence>
<sequence>MASVLDVNPAVTVTPGAGDPPVPYYEAVWHEPLEPGTSKPAKQRIGKAWLDFAGRDERGRPLWAKRKGRAPEGYFDERRAMAAAPDAVLRWRDRQSERAHVPTPAETITVRELAHEWFAWLRDVRTAAPSTLQDYGYMLREPGTAARRGPKTSPGRLMGRFGDAKAISVTPKAVSLWLRDLDGELSPKNVNKHRDLLHAIYAYAQRMDTYNLPANPVGPTDKRRQPPPAHVEYYEREEVEALARSAEQGPHRQPRGRKSPKHRGPPTPAPLSARQRAAQSEEARLRRDEDHRDADLFRVLFYTGLRLGEIRALRWRDVTFDPDMNGAMFQVRTAFSAGLEKPPKSWRARTVAAPKPAAEALARVSQRSRFTAPNDFVFCGRRGQVLSDSAIRRRYTAARDAAGLHPVNLHGLRHAAGSILAQGIDQVYAASILGHARVSTTDRYTHGKINARSIAATNAAYGVTDVPSPADDD</sequence>
<dbReference type="PANTHER" id="PTHR30349">
    <property type="entry name" value="PHAGE INTEGRASE-RELATED"/>
    <property type="match status" value="1"/>
</dbReference>
<accession>A0A6J7J204</accession>
<dbReference type="InterPro" id="IPR010998">
    <property type="entry name" value="Integrase_recombinase_N"/>
</dbReference>
<dbReference type="InterPro" id="IPR044068">
    <property type="entry name" value="CB"/>
</dbReference>
<dbReference type="PROSITE" id="PS51898">
    <property type="entry name" value="TYR_RECOMBINASE"/>
    <property type="match status" value="1"/>
</dbReference>
<gene>
    <name evidence="7" type="ORF">UFOPK3564_02696</name>
</gene>